<proteinExistence type="predicted"/>
<dbReference type="AlphaFoldDB" id="A6URC3"/>
<dbReference type="eggNOG" id="arCOG05045">
    <property type="taxonomic scope" value="Archaea"/>
</dbReference>
<dbReference type="Proteomes" id="UP000001107">
    <property type="component" value="Chromosome"/>
</dbReference>
<dbReference type="STRING" id="406327.Mevan_1146"/>
<gene>
    <name evidence="2" type="ordered locus">Mevan_1146</name>
</gene>
<dbReference type="Gene3D" id="3.30.65.10">
    <property type="entry name" value="Bacterial Topoisomerase I, domain 1"/>
    <property type="match status" value="1"/>
</dbReference>
<keyword evidence="3" id="KW-1185">Reference proteome</keyword>
<organism evidence="2 3">
    <name type="scientific">Methanococcus vannielii (strain ATCC 35089 / DSM 1224 / JCM 13029 / OCM 148 / SB)</name>
    <dbReference type="NCBI Taxonomy" id="406327"/>
    <lineage>
        <taxon>Archaea</taxon>
        <taxon>Methanobacteriati</taxon>
        <taxon>Methanobacteriota</taxon>
        <taxon>Methanomada group</taxon>
        <taxon>Methanococci</taxon>
        <taxon>Methanococcales</taxon>
        <taxon>Methanococcaceae</taxon>
        <taxon>Methanococcus</taxon>
    </lineage>
</organism>
<name>A6URC3_METVS</name>
<dbReference type="InterPro" id="IPR013498">
    <property type="entry name" value="Topo_IA_Znf"/>
</dbReference>
<evidence type="ECO:0000259" key="1">
    <source>
        <dbReference type="Pfam" id="PF01396"/>
    </source>
</evidence>
<dbReference type="KEGG" id="mvn:Mevan_1146"/>
<accession>A6URC3</accession>
<evidence type="ECO:0000313" key="3">
    <source>
        <dbReference type="Proteomes" id="UP000001107"/>
    </source>
</evidence>
<feature type="domain" description="DNA topoisomerase type IA zn finger" evidence="1">
    <location>
        <begin position="271"/>
        <end position="308"/>
    </location>
</feature>
<dbReference type="HOGENOM" id="CLU_920144_0_0_2"/>
<dbReference type="SUPFAM" id="SSF57783">
    <property type="entry name" value="Zinc beta-ribbon"/>
    <property type="match status" value="1"/>
</dbReference>
<reference evidence="2" key="1">
    <citation type="submission" date="2007-06" db="EMBL/GenBank/DDBJ databases">
        <title>Complete sequence of Methanococcus vannielii SB.</title>
        <authorList>
            <consortium name="US DOE Joint Genome Institute"/>
            <person name="Copeland A."/>
            <person name="Lucas S."/>
            <person name="Lapidus A."/>
            <person name="Barry K."/>
            <person name="Glavina del Rio T."/>
            <person name="Dalin E."/>
            <person name="Tice H."/>
            <person name="Pitluck S."/>
            <person name="Chain P."/>
            <person name="Malfatti S."/>
            <person name="Shin M."/>
            <person name="Vergez L."/>
            <person name="Schmutz J."/>
            <person name="Larimer F."/>
            <person name="Land M."/>
            <person name="Hauser L."/>
            <person name="Kyrpides N."/>
            <person name="Anderson I."/>
            <person name="Sieprawska-Lupa M."/>
            <person name="Whitman W.B."/>
            <person name="Richardson P."/>
        </authorList>
    </citation>
    <scope>NUCLEOTIDE SEQUENCE [LARGE SCALE GENOMIC DNA]</scope>
    <source>
        <strain evidence="2">SB</strain>
    </source>
</reference>
<dbReference type="Pfam" id="PF01396">
    <property type="entry name" value="Zn_ribbon_Top1"/>
    <property type="match status" value="1"/>
</dbReference>
<dbReference type="EMBL" id="CP000742">
    <property type="protein sequence ID" value="ABR55045.1"/>
    <property type="molecule type" value="Genomic_DNA"/>
</dbReference>
<sequence>MKNFQSRLFKNYIYFGENMSNELFETLTSNIHFNVTELGRKTWNQNWIVPEYLITIAGLKNGKRPVFYYGVTENYRTNFVLKKGTSENGNKYINARVYFRFCKDTITEKEKYVVANGFNGLLLAIKIGKTEFISTFKNMLLEDYQRGDLHTIEVLERMKDRNVFESVEESAQYIANRDYNWLIGRLKYKGKLFNYSGQGYWLIPLKTQMELTNGFNEDECDLTVDLENTDVFENYLIYVDTKNSVVRYNGERLCTSGYSLAEELKKHNDENTCPWCSEKLKLIRTKKGEFLGCSSYPTCLYRRFLNKKQ</sequence>
<dbReference type="GO" id="GO:0006265">
    <property type="term" value="P:DNA topological change"/>
    <property type="evidence" value="ECO:0007669"/>
    <property type="project" value="InterPro"/>
</dbReference>
<dbReference type="GO" id="GO:0005694">
    <property type="term" value="C:chromosome"/>
    <property type="evidence" value="ECO:0007669"/>
    <property type="project" value="InterPro"/>
</dbReference>
<dbReference type="GO" id="GO:0003677">
    <property type="term" value="F:DNA binding"/>
    <property type="evidence" value="ECO:0007669"/>
    <property type="project" value="InterPro"/>
</dbReference>
<evidence type="ECO:0000313" key="2">
    <source>
        <dbReference type="EMBL" id="ABR55045.1"/>
    </source>
</evidence>
<protein>
    <submittedName>
        <fullName evidence="2">DNA topoisomerase type IA zn finger domain protein</fullName>
    </submittedName>
</protein>
<dbReference type="GO" id="GO:0003916">
    <property type="term" value="F:DNA topoisomerase activity"/>
    <property type="evidence" value="ECO:0007669"/>
    <property type="project" value="InterPro"/>
</dbReference>